<accession>A0A066RQL4</accession>
<dbReference type="InterPro" id="IPR040449">
    <property type="entry name" value="Peptidase_S66_N"/>
</dbReference>
<dbReference type="PIRSF" id="PIRSF028757">
    <property type="entry name" value="LD-carboxypeptidase"/>
    <property type="match status" value="1"/>
</dbReference>
<gene>
    <name evidence="6" type="ORF">EA58_18755</name>
</gene>
<dbReference type="InterPro" id="IPR029062">
    <property type="entry name" value="Class_I_gatase-like"/>
</dbReference>
<evidence type="ECO:0000256" key="1">
    <source>
        <dbReference type="ARBA" id="ARBA00010233"/>
    </source>
</evidence>
<feature type="active site" description="Charge relay system" evidence="3">
    <location>
        <position position="279"/>
    </location>
</feature>
<name>A0A066RQL4_9GAMM</name>
<evidence type="ECO:0000256" key="3">
    <source>
        <dbReference type="PIRSR" id="PIRSR028757-1"/>
    </source>
</evidence>
<dbReference type="OrthoDB" id="9807329at2"/>
<feature type="active site" description="Charge relay system" evidence="3">
    <location>
        <position position="210"/>
    </location>
</feature>
<dbReference type="InterPro" id="IPR003507">
    <property type="entry name" value="S66_fam"/>
</dbReference>
<dbReference type="Pfam" id="PF02016">
    <property type="entry name" value="Peptidase_S66"/>
    <property type="match status" value="1"/>
</dbReference>
<sequence>MHKLSGEMLEIGKRQLNTLGFNVQYATNAFAHAGHTAGTIEQRVEDIHEGLSDENVIALMAVFGGYNSNQLLPHLDYNLIRSANKPIIGYSDITSLMVGIYSQTGIASIHGPGFASFCDPNIFPEALISFTQLLLGNNQIQLQQPTFAADDLWYLKPEFGPRDTYEHPNWQAVRPGSATGILLGGNLETLLSLAGTVYFPDMQDKLLLIESNPDEKPGKFERELSQLQQLGVLSVVNGILIGQFKKDSALTSLQLMTEIFERVMPDSKVPVWMNISASHVDPILSLPIGKEVLISDEKSVCSLYISP</sequence>
<comment type="similarity">
    <text evidence="1">Belongs to the peptidase S66 family.</text>
</comment>
<protein>
    <recommendedName>
        <fullName evidence="8">Peptidase S66</fullName>
    </recommendedName>
</protein>
<dbReference type="SUPFAM" id="SSF141986">
    <property type="entry name" value="LD-carboxypeptidase A C-terminal domain-like"/>
    <property type="match status" value="1"/>
</dbReference>
<dbReference type="STRING" id="1654360.EA58_18755"/>
<dbReference type="PANTHER" id="PTHR30237:SF6">
    <property type="entry name" value="CARBOXYPEPTIDASE YOCD-RELATED"/>
    <property type="match status" value="1"/>
</dbReference>
<dbReference type="Gene3D" id="3.50.30.60">
    <property type="entry name" value="LD-carboxypeptidase A C-terminal domain-like"/>
    <property type="match status" value="1"/>
</dbReference>
<dbReference type="Pfam" id="PF17676">
    <property type="entry name" value="Peptidase_S66C"/>
    <property type="match status" value="1"/>
</dbReference>
<dbReference type="PANTHER" id="PTHR30237">
    <property type="entry name" value="MURAMOYLTETRAPEPTIDE CARBOXYPEPTIDASE"/>
    <property type="match status" value="1"/>
</dbReference>
<feature type="domain" description="LD-carboxypeptidase C-terminal" evidence="5">
    <location>
        <begin position="179"/>
        <end position="292"/>
    </location>
</feature>
<evidence type="ECO:0008006" key="8">
    <source>
        <dbReference type="Google" id="ProtNLM"/>
    </source>
</evidence>
<dbReference type="GO" id="GO:0016787">
    <property type="term" value="F:hydrolase activity"/>
    <property type="evidence" value="ECO:0007669"/>
    <property type="project" value="UniProtKB-KW"/>
</dbReference>
<proteinExistence type="inferred from homology"/>
<dbReference type="InterPro" id="IPR027461">
    <property type="entry name" value="Carboxypeptidase_A_C_sf"/>
</dbReference>
<dbReference type="Gene3D" id="3.40.50.10740">
    <property type="entry name" value="Class I glutamine amidotransferase-like"/>
    <property type="match status" value="1"/>
</dbReference>
<dbReference type="InterPro" id="IPR027478">
    <property type="entry name" value="LdcA_N"/>
</dbReference>
<keyword evidence="2" id="KW-0378">Hydrolase</keyword>
<feature type="active site" description="Nucleophile" evidence="3">
    <location>
        <position position="91"/>
    </location>
</feature>
<evidence type="ECO:0000259" key="5">
    <source>
        <dbReference type="Pfam" id="PF17676"/>
    </source>
</evidence>
<comment type="caution">
    <text evidence="6">The sequence shown here is derived from an EMBL/GenBank/DDBJ whole genome shotgun (WGS) entry which is preliminary data.</text>
</comment>
<feature type="domain" description="LD-carboxypeptidase N-terminal" evidence="4">
    <location>
        <begin position="8"/>
        <end position="111"/>
    </location>
</feature>
<organism evidence="6 7">
    <name type="scientific">Photobacterium galatheae</name>
    <dbReference type="NCBI Taxonomy" id="1654360"/>
    <lineage>
        <taxon>Bacteria</taxon>
        <taxon>Pseudomonadati</taxon>
        <taxon>Pseudomonadota</taxon>
        <taxon>Gammaproteobacteria</taxon>
        <taxon>Vibrionales</taxon>
        <taxon>Vibrionaceae</taxon>
        <taxon>Photobacterium</taxon>
    </lineage>
</organism>
<dbReference type="AlphaFoldDB" id="A0A066RQL4"/>
<dbReference type="InterPro" id="IPR040921">
    <property type="entry name" value="Peptidase_S66C"/>
</dbReference>
<dbReference type="EMBL" id="JMIB01000038">
    <property type="protein sequence ID" value="KDM89987.1"/>
    <property type="molecule type" value="Genomic_DNA"/>
</dbReference>
<reference evidence="6 7" key="1">
    <citation type="submission" date="2014-04" db="EMBL/GenBank/DDBJ databases">
        <title>Draft genome sequence of Photobacterium halotolerans S2753: a solonamide, ngercheumicin and holomycin producer.</title>
        <authorList>
            <person name="Machado H.R."/>
            <person name="Gram L."/>
        </authorList>
    </citation>
    <scope>NUCLEOTIDE SEQUENCE [LARGE SCALE GENOMIC DNA]</scope>
    <source>
        <strain evidence="6 7">S2753</strain>
    </source>
</reference>
<dbReference type="CDD" id="cd07025">
    <property type="entry name" value="Peptidase_S66"/>
    <property type="match status" value="1"/>
</dbReference>
<evidence type="ECO:0000259" key="4">
    <source>
        <dbReference type="Pfam" id="PF02016"/>
    </source>
</evidence>
<dbReference type="Proteomes" id="UP000027192">
    <property type="component" value="Unassembled WGS sequence"/>
</dbReference>
<evidence type="ECO:0000256" key="2">
    <source>
        <dbReference type="ARBA" id="ARBA00022801"/>
    </source>
</evidence>
<dbReference type="SUPFAM" id="SSF52317">
    <property type="entry name" value="Class I glutamine amidotransferase-like"/>
    <property type="match status" value="1"/>
</dbReference>
<evidence type="ECO:0000313" key="6">
    <source>
        <dbReference type="EMBL" id="KDM89987.1"/>
    </source>
</evidence>
<keyword evidence="7" id="KW-1185">Reference proteome</keyword>
<evidence type="ECO:0000313" key="7">
    <source>
        <dbReference type="Proteomes" id="UP000027192"/>
    </source>
</evidence>